<dbReference type="PROSITE" id="PS51257">
    <property type="entry name" value="PROKAR_LIPOPROTEIN"/>
    <property type="match status" value="1"/>
</dbReference>
<dbReference type="Pfam" id="PF04333">
    <property type="entry name" value="MlaA"/>
    <property type="match status" value="1"/>
</dbReference>
<feature type="compositionally biased region" description="Low complexity" evidence="3">
    <location>
        <begin position="256"/>
        <end position="275"/>
    </location>
</feature>
<gene>
    <name evidence="5" type="ORF">FHW18_000956</name>
</gene>
<accession>A0A7Y9IRW2</accession>
<dbReference type="RefSeq" id="WP_179583850.1">
    <property type="nucleotide sequence ID" value="NZ_JACBYR010000001.1"/>
</dbReference>
<evidence type="ECO:0000313" key="6">
    <source>
        <dbReference type="Proteomes" id="UP000542125"/>
    </source>
</evidence>
<comment type="similarity">
    <text evidence="1">Belongs to the MlaA family.</text>
</comment>
<dbReference type="GO" id="GO:0016020">
    <property type="term" value="C:membrane"/>
    <property type="evidence" value="ECO:0007669"/>
    <property type="project" value="InterPro"/>
</dbReference>
<dbReference type="PRINTS" id="PR01805">
    <property type="entry name" value="VACJLIPOPROT"/>
</dbReference>
<feature type="signal peptide" evidence="4">
    <location>
        <begin position="1"/>
        <end position="22"/>
    </location>
</feature>
<keyword evidence="5" id="KW-0449">Lipoprotein</keyword>
<dbReference type="PANTHER" id="PTHR30035">
    <property type="entry name" value="LIPOPROTEIN VACJ-RELATED"/>
    <property type="match status" value="1"/>
</dbReference>
<dbReference type="InterPro" id="IPR007428">
    <property type="entry name" value="MlaA"/>
</dbReference>
<name>A0A7Y9IRW2_9BURK</name>
<evidence type="ECO:0000256" key="1">
    <source>
        <dbReference type="ARBA" id="ARBA00010634"/>
    </source>
</evidence>
<dbReference type="Proteomes" id="UP000542125">
    <property type="component" value="Unassembled WGS sequence"/>
</dbReference>
<sequence length="275" mass="29320">MTTALNKNLLGLALVAILSGCATPPPSGVPVGQNPRDPLEGVNRQVYAFNDSLDRAVLKPVAQGYVNIVPGPVRSCVRNVFNNLGDVWSAANSVLQNRVPEGINMTFRFMLNTTMGVGGCFDVASKQGVPRVRADFGQTLGVWGLPTGPYLMLPLLGPSTIREASGTAVDFAFDPLALSAIVDNVPVRNSLYVLKLINTRANLLDVGNLLNDVALDSYAFTRDAYLQRRDSMVRGVKTDGEGNLPDYSLPDYGDDPATSSTPSTTPNPTAIPATR</sequence>
<dbReference type="AlphaFoldDB" id="A0A7Y9IRW2"/>
<evidence type="ECO:0000256" key="4">
    <source>
        <dbReference type="SAM" id="SignalP"/>
    </source>
</evidence>
<evidence type="ECO:0000313" key="5">
    <source>
        <dbReference type="EMBL" id="NYE81685.1"/>
    </source>
</evidence>
<reference evidence="5 6" key="1">
    <citation type="submission" date="2020-07" db="EMBL/GenBank/DDBJ databases">
        <title>Genomic Encyclopedia of Type Strains, Phase IV (KMG-V): Genome sequencing to study the core and pangenomes of soil and plant-associated prokaryotes.</title>
        <authorList>
            <person name="Whitman W."/>
        </authorList>
    </citation>
    <scope>NUCLEOTIDE SEQUENCE [LARGE SCALE GENOMIC DNA]</scope>
    <source>
        <strain evidence="5 6">SAS40</strain>
    </source>
</reference>
<evidence type="ECO:0000256" key="3">
    <source>
        <dbReference type="SAM" id="MobiDB-lite"/>
    </source>
</evidence>
<organism evidence="5 6">
    <name type="scientific">Pigmentiphaga litoralis</name>
    <dbReference type="NCBI Taxonomy" id="516702"/>
    <lineage>
        <taxon>Bacteria</taxon>
        <taxon>Pseudomonadati</taxon>
        <taxon>Pseudomonadota</taxon>
        <taxon>Betaproteobacteria</taxon>
        <taxon>Burkholderiales</taxon>
        <taxon>Alcaligenaceae</taxon>
        <taxon>Pigmentiphaga</taxon>
    </lineage>
</organism>
<proteinExistence type="inferred from homology"/>
<feature type="region of interest" description="Disordered" evidence="3">
    <location>
        <begin position="236"/>
        <end position="275"/>
    </location>
</feature>
<feature type="chain" id="PRO_5031452788" evidence="4">
    <location>
        <begin position="23"/>
        <end position="275"/>
    </location>
</feature>
<dbReference type="EMBL" id="JACBYR010000001">
    <property type="protein sequence ID" value="NYE81685.1"/>
    <property type="molecule type" value="Genomic_DNA"/>
</dbReference>
<comment type="caution">
    <text evidence="5">The sequence shown here is derived from an EMBL/GenBank/DDBJ whole genome shotgun (WGS) entry which is preliminary data.</text>
</comment>
<evidence type="ECO:0000256" key="2">
    <source>
        <dbReference type="ARBA" id="ARBA00022729"/>
    </source>
</evidence>
<keyword evidence="6" id="KW-1185">Reference proteome</keyword>
<keyword evidence="2 4" id="KW-0732">Signal</keyword>
<dbReference type="PANTHER" id="PTHR30035:SF3">
    <property type="entry name" value="INTERMEMBRANE PHOSPHOLIPID TRANSPORT SYSTEM LIPOPROTEIN MLAA"/>
    <property type="match status" value="1"/>
</dbReference>
<protein>
    <submittedName>
        <fullName evidence="5">Phospholipid-binding lipoprotein MlaA</fullName>
    </submittedName>
</protein>
<dbReference type="GO" id="GO:0120010">
    <property type="term" value="P:intermembrane phospholipid transfer"/>
    <property type="evidence" value="ECO:0007669"/>
    <property type="project" value="TreeGrafter"/>
</dbReference>